<name>A0AAX4HJ36_9BACT</name>
<dbReference type="InterPro" id="IPR024079">
    <property type="entry name" value="MetalloPept_cat_dom_sf"/>
</dbReference>
<dbReference type="SUPFAM" id="SSF55486">
    <property type="entry name" value="Metalloproteases ('zincins'), catalytic domain"/>
    <property type="match status" value="1"/>
</dbReference>
<accession>A0AAX4HJ36</accession>
<dbReference type="KEGG" id="psti:SOO65_11140"/>
<keyword evidence="2" id="KW-1185">Reference proteome</keyword>
<protein>
    <submittedName>
        <fullName evidence="1">Uncharacterized protein</fullName>
    </submittedName>
</protein>
<organism evidence="1 2">
    <name type="scientific">Peredibacter starrii</name>
    <dbReference type="NCBI Taxonomy" id="28202"/>
    <lineage>
        <taxon>Bacteria</taxon>
        <taxon>Pseudomonadati</taxon>
        <taxon>Bdellovibrionota</taxon>
        <taxon>Bacteriovoracia</taxon>
        <taxon>Bacteriovoracales</taxon>
        <taxon>Bacteriovoracaceae</taxon>
        <taxon>Peredibacter</taxon>
    </lineage>
</organism>
<proteinExistence type="predicted"/>
<reference evidence="1 2" key="1">
    <citation type="submission" date="2023-11" db="EMBL/GenBank/DDBJ databases">
        <title>Peredibacter starrii A3.12.</title>
        <authorList>
            <person name="Mitchell R.J."/>
        </authorList>
    </citation>
    <scope>NUCLEOTIDE SEQUENCE [LARGE SCALE GENOMIC DNA]</scope>
    <source>
        <strain evidence="1 2">A3.12</strain>
    </source>
</reference>
<dbReference type="Gene3D" id="3.40.390.10">
    <property type="entry name" value="Collagenase (Catalytic Domain)"/>
    <property type="match status" value="1"/>
</dbReference>
<dbReference type="GO" id="GO:0008237">
    <property type="term" value="F:metallopeptidase activity"/>
    <property type="evidence" value="ECO:0007669"/>
    <property type="project" value="InterPro"/>
</dbReference>
<dbReference type="Proteomes" id="UP001324634">
    <property type="component" value="Chromosome"/>
</dbReference>
<gene>
    <name evidence="1" type="ORF">SOO65_11140</name>
</gene>
<dbReference type="PROSITE" id="PS51257">
    <property type="entry name" value="PROKAR_LIPOPROTEIN"/>
    <property type="match status" value="1"/>
</dbReference>
<evidence type="ECO:0000313" key="1">
    <source>
        <dbReference type="EMBL" id="WPU63239.1"/>
    </source>
</evidence>
<dbReference type="AlphaFoldDB" id="A0AAX4HJ36"/>
<dbReference type="RefSeq" id="WP_321389580.1">
    <property type="nucleotide sequence ID" value="NZ_CP139487.1"/>
</dbReference>
<sequence>MKMFLLTLLLLISACGKDPGKKSSTQAQNPNTIFGANQITVKVYYEEGAEPYTQDSDLALLKYWSIYQANIEALFKNRSPKPTLVIPTSLSQMTKIKTVGKAKWSIDDVLSLSKTVETSESGLVFKIFFVKGEYTENSNVLGFHISNTYTMAIFKDVIARSGSEAERIPQYVEQATIIHETGHALGLVNNGLPMKAAHQDSEHGAHCNEPTCVMYWQNEGTSGLRNFVKNLIQTRSIVMFDSQCLNDAQNY</sequence>
<evidence type="ECO:0000313" key="2">
    <source>
        <dbReference type="Proteomes" id="UP001324634"/>
    </source>
</evidence>
<dbReference type="EMBL" id="CP139487">
    <property type="protein sequence ID" value="WPU63239.1"/>
    <property type="molecule type" value="Genomic_DNA"/>
</dbReference>